<organism evidence="2 3">
    <name type="scientific">Kribbella koreensis</name>
    <dbReference type="NCBI Taxonomy" id="57909"/>
    <lineage>
        <taxon>Bacteria</taxon>
        <taxon>Bacillati</taxon>
        <taxon>Actinomycetota</taxon>
        <taxon>Actinomycetes</taxon>
        <taxon>Propionibacteriales</taxon>
        <taxon>Kribbellaceae</taxon>
        <taxon>Kribbella</taxon>
    </lineage>
</organism>
<comment type="caution">
    <text evidence="2">The sequence shown here is derived from an EMBL/GenBank/DDBJ whole genome shotgun (WGS) entry which is preliminary data.</text>
</comment>
<feature type="transmembrane region" description="Helical" evidence="1">
    <location>
        <begin position="24"/>
        <end position="45"/>
    </location>
</feature>
<evidence type="ECO:0000313" key="3">
    <source>
        <dbReference type="Proteomes" id="UP001500542"/>
    </source>
</evidence>
<keyword evidence="1" id="KW-1133">Transmembrane helix</keyword>
<proteinExistence type="predicted"/>
<evidence type="ECO:0000313" key="2">
    <source>
        <dbReference type="EMBL" id="GAA0927165.1"/>
    </source>
</evidence>
<dbReference type="EMBL" id="BAAAHK010000002">
    <property type="protein sequence ID" value="GAA0927165.1"/>
    <property type="molecule type" value="Genomic_DNA"/>
</dbReference>
<feature type="transmembrane region" description="Helical" evidence="1">
    <location>
        <begin position="102"/>
        <end position="122"/>
    </location>
</feature>
<gene>
    <name evidence="2" type="ORF">GCM10009554_07930</name>
</gene>
<dbReference type="RefSeq" id="WP_343964853.1">
    <property type="nucleotide sequence ID" value="NZ_BAAAHK010000002.1"/>
</dbReference>
<keyword evidence="3" id="KW-1185">Reference proteome</keyword>
<protein>
    <submittedName>
        <fullName evidence="2">Uncharacterized protein</fullName>
    </submittedName>
</protein>
<keyword evidence="1" id="KW-0812">Transmembrane</keyword>
<dbReference type="Proteomes" id="UP001500542">
    <property type="component" value="Unassembled WGS sequence"/>
</dbReference>
<feature type="transmembrane region" description="Helical" evidence="1">
    <location>
        <begin position="65"/>
        <end position="90"/>
    </location>
</feature>
<evidence type="ECO:0000256" key="1">
    <source>
        <dbReference type="SAM" id="Phobius"/>
    </source>
</evidence>
<keyword evidence="1" id="KW-0472">Membrane</keyword>
<name>A0ABN1PEV4_9ACTN</name>
<reference evidence="2 3" key="1">
    <citation type="journal article" date="2019" name="Int. J. Syst. Evol. Microbiol.">
        <title>The Global Catalogue of Microorganisms (GCM) 10K type strain sequencing project: providing services to taxonomists for standard genome sequencing and annotation.</title>
        <authorList>
            <consortium name="The Broad Institute Genomics Platform"/>
            <consortium name="The Broad Institute Genome Sequencing Center for Infectious Disease"/>
            <person name="Wu L."/>
            <person name="Ma J."/>
        </authorList>
    </citation>
    <scope>NUCLEOTIDE SEQUENCE [LARGE SCALE GENOMIC DNA]</scope>
    <source>
        <strain evidence="2 3">JCM 10977</strain>
    </source>
</reference>
<accession>A0ABN1PEV4</accession>
<sequence length="124" mass="13232">MNSDRPSAVREAQDAEDRRASNSYLVFLGWIGIQLAGYALLVLSASDVSPMGCTGLCFSPRGTLMVIGMAFVAPVVLGQVAMGLLLTVVYNRKRMTSLATGSLSFFATFVVALFIAGCFLQANR</sequence>